<evidence type="ECO:0000256" key="1">
    <source>
        <dbReference type="SAM" id="MobiDB-lite"/>
    </source>
</evidence>
<dbReference type="CDD" id="cd02233">
    <property type="entry name" value="cupin_HNL-like"/>
    <property type="match status" value="1"/>
</dbReference>
<gene>
    <name evidence="3" type="ORF">SVTN_36485</name>
</gene>
<dbReference type="Proteomes" id="UP000031774">
    <property type="component" value="Chromosome"/>
</dbReference>
<dbReference type="AlphaFoldDB" id="A0A0B5IH10"/>
<dbReference type="HOGENOM" id="CLU_072993_1_4_11"/>
<dbReference type="EMBL" id="CP010407">
    <property type="protein sequence ID" value="AJF68988.1"/>
    <property type="molecule type" value="Genomic_DNA"/>
</dbReference>
<dbReference type="KEGG" id="svt:SVTN_36485"/>
<dbReference type="PANTHER" id="PTHR43698">
    <property type="entry name" value="RIBD C-TERMINAL DOMAIN CONTAINING PROTEIN"/>
    <property type="match status" value="1"/>
</dbReference>
<accession>A0A0B5IH10</accession>
<name>A0A0B5IH10_9ACTN</name>
<evidence type="ECO:0000259" key="2">
    <source>
        <dbReference type="Pfam" id="PF07883"/>
    </source>
</evidence>
<dbReference type="STRING" id="362257.SVTN_36485"/>
<feature type="region of interest" description="Disordered" evidence="1">
    <location>
        <begin position="113"/>
        <end position="137"/>
    </location>
</feature>
<dbReference type="Gene3D" id="2.60.120.10">
    <property type="entry name" value="Jelly Rolls"/>
    <property type="match status" value="1"/>
</dbReference>
<dbReference type="PANTHER" id="PTHR43698:SF1">
    <property type="entry name" value="BLL4564 PROTEIN"/>
    <property type="match status" value="1"/>
</dbReference>
<protein>
    <submittedName>
        <fullName evidence="3">Cupin</fullName>
    </submittedName>
</protein>
<evidence type="ECO:0000313" key="3">
    <source>
        <dbReference type="EMBL" id="AJF68988.1"/>
    </source>
</evidence>
<dbReference type="Pfam" id="PF07883">
    <property type="entry name" value="Cupin_2"/>
    <property type="match status" value="1"/>
</dbReference>
<keyword evidence="4" id="KW-1185">Reference proteome</keyword>
<sequence>MEFVQSQPTSKAPAEWFTGDVWWDVIAAGRAPSRLRANLVRFAPGARTHWHSHAVGQTLHVVSGIAYVGTRDGALFEAHPGETVACPPGEEHWHGAAPDRFMEHIALWEATTDGTPETTWAEPVTDAQYDGPRTRSR</sequence>
<dbReference type="InterPro" id="IPR047263">
    <property type="entry name" value="HNL-like_cupin"/>
</dbReference>
<dbReference type="SUPFAM" id="SSF51182">
    <property type="entry name" value="RmlC-like cupins"/>
    <property type="match status" value="1"/>
</dbReference>
<feature type="domain" description="Cupin type-2" evidence="2">
    <location>
        <begin position="39"/>
        <end position="97"/>
    </location>
</feature>
<organism evidence="3 4">
    <name type="scientific">Streptomyces vietnamensis</name>
    <dbReference type="NCBI Taxonomy" id="362257"/>
    <lineage>
        <taxon>Bacteria</taxon>
        <taxon>Bacillati</taxon>
        <taxon>Actinomycetota</taxon>
        <taxon>Actinomycetes</taxon>
        <taxon>Kitasatosporales</taxon>
        <taxon>Streptomycetaceae</taxon>
        <taxon>Streptomyces</taxon>
    </lineage>
</organism>
<dbReference type="InterPro" id="IPR014710">
    <property type="entry name" value="RmlC-like_jellyroll"/>
</dbReference>
<reference evidence="3 4" key="1">
    <citation type="submission" date="2014-12" db="EMBL/GenBank/DDBJ databases">
        <title>Complete genome sequence of Streptomyces vietnamensis strain GIMV4.0001, a genetic manipulable producer of the benzoisochromanequinone antibiotic granaticin.</title>
        <authorList>
            <person name="Deng M.R."/>
            <person name="Guo J."/>
            <person name="Ma L.Y."/>
            <person name="Feng G.D."/>
            <person name="Mo C.Y."/>
            <person name="Zhu H.H."/>
        </authorList>
    </citation>
    <scope>NUCLEOTIDE SEQUENCE [LARGE SCALE GENOMIC DNA]</scope>
    <source>
        <strain evidence="4">GIMV4.0001</strain>
    </source>
</reference>
<dbReference type="RefSeq" id="WP_041132910.1">
    <property type="nucleotide sequence ID" value="NZ_CP010407.1"/>
</dbReference>
<proteinExistence type="predicted"/>
<dbReference type="InterPro" id="IPR013096">
    <property type="entry name" value="Cupin_2"/>
</dbReference>
<evidence type="ECO:0000313" key="4">
    <source>
        <dbReference type="Proteomes" id="UP000031774"/>
    </source>
</evidence>
<dbReference type="InterPro" id="IPR011051">
    <property type="entry name" value="RmlC_Cupin_sf"/>
</dbReference>